<accession>A0A5B0RLG0</accession>
<organism evidence="2 3">
    <name type="scientific">Puccinia graminis f. sp. tritici</name>
    <dbReference type="NCBI Taxonomy" id="56615"/>
    <lineage>
        <taxon>Eukaryota</taxon>
        <taxon>Fungi</taxon>
        <taxon>Dikarya</taxon>
        <taxon>Basidiomycota</taxon>
        <taxon>Pucciniomycotina</taxon>
        <taxon>Pucciniomycetes</taxon>
        <taxon>Pucciniales</taxon>
        <taxon>Pucciniaceae</taxon>
        <taxon>Puccinia</taxon>
    </lineage>
</organism>
<feature type="region of interest" description="Disordered" evidence="1">
    <location>
        <begin position="1"/>
        <end position="32"/>
    </location>
</feature>
<proteinExistence type="predicted"/>
<dbReference type="Proteomes" id="UP000325313">
    <property type="component" value="Unassembled WGS sequence"/>
</dbReference>
<evidence type="ECO:0000256" key="1">
    <source>
        <dbReference type="SAM" id="MobiDB-lite"/>
    </source>
</evidence>
<dbReference type="EMBL" id="VDEP01000174">
    <property type="protein sequence ID" value="KAA1125885.1"/>
    <property type="molecule type" value="Genomic_DNA"/>
</dbReference>
<reference evidence="2 3" key="1">
    <citation type="submission" date="2019-05" db="EMBL/GenBank/DDBJ databases">
        <title>Emergence of the Ug99 lineage of the wheat stem rust pathogen through somatic hybridization.</title>
        <authorList>
            <person name="Li F."/>
            <person name="Upadhyaya N.M."/>
            <person name="Sperschneider J."/>
            <person name="Matny O."/>
            <person name="Nguyen-Phuc H."/>
            <person name="Mago R."/>
            <person name="Raley C."/>
            <person name="Miller M.E."/>
            <person name="Silverstein K.A.T."/>
            <person name="Henningsen E."/>
            <person name="Hirsch C.D."/>
            <person name="Visser B."/>
            <person name="Pretorius Z.A."/>
            <person name="Steffenson B.J."/>
            <person name="Schwessinger B."/>
            <person name="Dodds P.N."/>
            <person name="Figueroa M."/>
        </authorList>
    </citation>
    <scope>NUCLEOTIDE SEQUENCE [LARGE SCALE GENOMIC DNA]</scope>
    <source>
        <strain evidence="2 3">Ug99</strain>
    </source>
</reference>
<comment type="caution">
    <text evidence="2">The sequence shown here is derived from an EMBL/GenBank/DDBJ whole genome shotgun (WGS) entry which is preliminary data.</text>
</comment>
<evidence type="ECO:0000313" key="2">
    <source>
        <dbReference type="EMBL" id="KAA1125885.1"/>
    </source>
</evidence>
<sequence length="196" mass="22360">MATVTTKQPCGHPQRQLGDQPDDFKEDYLPPGWPDDEAANQSVLGLLRSLVKHERGSLRNLIDQIMGLRDHLRPANQILGAYTSTMKVRLAYIRLEVVHHYLNPDPATNLSQWDIIDRRLEFLRRQSLNYKQAYARLIIKTDRELFGDFEFRDIPRDAIVLPSESQVQQEIGAANHVGPVGNGANETMVVDQDVFM</sequence>
<protein>
    <submittedName>
        <fullName evidence="2">Uncharacterized protein</fullName>
    </submittedName>
</protein>
<dbReference type="AlphaFoldDB" id="A0A5B0RLG0"/>
<name>A0A5B0RLG0_PUCGR</name>
<gene>
    <name evidence="2" type="ORF">PGTUg99_015133</name>
</gene>
<evidence type="ECO:0000313" key="3">
    <source>
        <dbReference type="Proteomes" id="UP000325313"/>
    </source>
</evidence>